<reference evidence="5 6" key="1">
    <citation type="submission" date="2024-02" db="EMBL/GenBank/DDBJ databases">
        <authorList>
            <person name="Chen Y."/>
            <person name="Shah S."/>
            <person name="Dougan E. K."/>
            <person name="Thang M."/>
            <person name="Chan C."/>
        </authorList>
    </citation>
    <scope>NUCLEOTIDE SEQUENCE [LARGE SCALE GENOMIC DNA]</scope>
</reference>
<dbReference type="EMBL" id="CAXAMM010040017">
    <property type="protein sequence ID" value="CAK9090594.1"/>
    <property type="molecule type" value="Genomic_DNA"/>
</dbReference>
<protein>
    <submittedName>
        <fullName evidence="5">Tetratricopeptide repeat protein 28 (TPR repeat protein 28)</fullName>
    </submittedName>
</protein>
<proteinExistence type="predicted"/>
<evidence type="ECO:0000256" key="2">
    <source>
        <dbReference type="ARBA" id="ARBA00022553"/>
    </source>
</evidence>
<keyword evidence="6" id="KW-1185">Reference proteome</keyword>
<name>A0ABP0QRE0_9DINO</name>
<evidence type="ECO:0000313" key="5">
    <source>
        <dbReference type="EMBL" id="CAK9090594.1"/>
    </source>
</evidence>
<dbReference type="SUPFAM" id="SSF48452">
    <property type="entry name" value="TPR-like"/>
    <property type="match status" value="3"/>
</dbReference>
<dbReference type="Proteomes" id="UP001642464">
    <property type="component" value="Unassembled WGS sequence"/>
</dbReference>
<organism evidence="5 6">
    <name type="scientific">Durusdinium trenchii</name>
    <dbReference type="NCBI Taxonomy" id="1381693"/>
    <lineage>
        <taxon>Eukaryota</taxon>
        <taxon>Sar</taxon>
        <taxon>Alveolata</taxon>
        <taxon>Dinophyceae</taxon>
        <taxon>Suessiales</taxon>
        <taxon>Symbiodiniaceae</taxon>
        <taxon>Durusdinium</taxon>
    </lineage>
</organism>
<dbReference type="PROSITE" id="PS50075">
    <property type="entry name" value="CARRIER"/>
    <property type="match status" value="1"/>
</dbReference>
<evidence type="ECO:0000313" key="6">
    <source>
        <dbReference type="Proteomes" id="UP001642464"/>
    </source>
</evidence>
<accession>A0ABP0QRE0</accession>
<comment type="caution">
    <text evidence="5">The sequence shown here is derived from an EMBL/GenBank/DDBJ whole genome shotgun (WGS) entry which is preliminary data.</text>
</comment>
<dbReference type="InterPro" id="IPR009081">
    <property type="entry name" value="PP-bd_ACP"/>
</dbReference>
<keyword evidence="1" id="KW-0596">Phosphopantetheine</keyword>
<evidence type="ECO:0000256" key="3">
    <source>
        <dbReference type="SAM" id="Coils"/>
    </source>
</evidence>
<dbReference type="Pfam" id="PF00550">
    <property type="entry name" value="PP-binding"/>
    <property type="match status" value="1"/>
</dbReference>
<dbReference type="InterPro" id="IPR036736">
    <property type="entry name" value="ACP-like_sf"/>
</dbReference>
<dbReference type="Pfam" id="PF13424">
    <property type="entry name" value="TPR_12"/>
    <property type="match status" value="1"/>
</dbReference>
<dbReference type="InterPro" id="IPR020806">
    <property type="entry name" value="PKS_PP-bd"/>
</dbReference>
<dbReference type="Gene3D" id="1.25.40.10">
    <property type="entry name" value="Tetratricopeptide repeat domain"/>
    <property type="match status" value="3"/>
</dbReference>
<keyword evidence="3" id="KW-0175">Coiled coil</keyword>
<keyword evidence="2" id="KW-0597">Phosphoprotein</keyword>
<dbReference type="SMART" id="SM00028">
    <property type="entry name" value="TPR"/>
    <property type="match status" value="9"/>
</dbReference>
<dbReference type="InterPro" id="IPR019734">
    <property type="entry name" value="TPR_rpt"/>
</dbReference>
<dbReference type="PANTHER" id="PTHR10098">
    <property type="entry name" value="RAPSYN-RELATED"/>
    <property type="match status" value="1"/>
</dbReference>
<dbReference type="SMART" id="SM00823">
    <property type="entry name" value="PKS_PP"/>
    <property type="match status" value="1"/>
</dbReference>
<dbReference type="InterPro" id="IPR011990">
    <property type="entry name" value="TPR-like_helical_dom_sf"/>
</dbReference>
<gene>
    <name evidence="5" type="ORF">SCF082_LOCUS42726</name>
</gene>
<feature type="domain" description="Carrier" evidence="4">
    <location>
        <begin position="1068"/>
        <end position="1145"/>
    </location>
</feature>
<feature type="coiled-coil region" evidence="3">
    <location>
        <begin position="424"/>
        <end position="494"/>
    </location>
</feature>
<evidence type="ECO:0000259" key="4">
    <source>
        <dbReference type="PROSITE" id="PS50075"/>
    </source>
</evidence>
<dbReference type="Gene3D" id="1.10.1200.10">
    <property type="entry name" value="ACP-like"/>
    <property type="match status" value="1"/>
</dbReference>
<evidence type="ECO:0000256" key="1">
    <source>
        <dbReference type="ARBA" id="ARBA00022450"/>
    </source>
</evidence>
<dbReference type="SUPFAM" id="SSF47336">
    <property type="entry name" value="ACP-like"/>
    <property type="match status" value="1"/>
</dbReference>
<sequence length="1149" mass="125754">MSVQEVAGALELAHHAARITQGAIAKDPKTPEKEKEACLAFVDAESRLDKEDVEGCLSLSKGAVQKFEAIKHPTGVADTLRMMVLAYRIQADVLRSAEEDKSKDIKAALSTAEGLAREHTAKFNASGDKRSEAVLLLAAGEINYNKRGGKKRAEAFEDLKKARALAKEAGDKKVEATAIFVQANAAIKLRQNDDSYMFAQESYKLYEEAADKKGQGKALHIMALAQVLAEDFDDGIKTAEQALAIFKELELRKLEAFELFIIAHYYLTRKMGREAIPYAEDALELFKEVDFDGSGWTSNAFDCLTQAFICKGDAKKAMIISEEAVEYFQRKKDKRGQVMALSTLANSYCAKGDYEAAVPLIEETREIIQSLDDTRWEASILHQLASVHMLRESYAEAAFAAEEAIAIYQDLKDRHSEALAMNYITQVAIAKNDYEKAIQTAQEQAAIFNETGDKSKEASCLLTVATVHGTEGRLDDALRVAKEAQELFQEKKDRSGEARALNVLADIYCDLREAQFAPKCLLQTHVGGCATLGKKPFAHGSEIDCCPGLKKEMRNLNGSWTYLCEAVKEPCSEAGTDPYSTGSRLACCAGLQECEHAQGEGRHVCAETCSRAAQSLQEASCLCIFDIDRTLTAKQGSAGRCPGTRELDLLDKAYGRGNVTLSPLSVSGIRSTFCKECYLGIISSGEGSGVNSAWNHYILDTIMRTEPQDNLSARFPDIKDWSWGTMVQSDLHLRSPFVLGQQPLQKYLAAEEIRSWYERTFNFTIQRTAVHFFDDRPDTISLFANGSISAREVSCASRMEDYWEDITIGVCGAAREDIVNGTGAVLCDGTVGAIRTLSNIYLASEMPGESVRAANEAVQLSKRVHDRRQLAENLILSSEANIALAMQDNPKGLAKGSERSLKPAKEAYKATERVGRIRLKVYAVVAKTIGAGKLMGMAMHQTAYVLLVTVKPDEALKAAREAVDIFRQVDERAREAGSVILIAEIYHSKSEDEKALDAANEGLMLAKACGDPKKEKDANKLIEQIAGKKYAYYQPYPGEMPTMPQQAEGGGGSAQAAASAVAVEKQVGLDPNMVQATVSEMAKQAIGVDDELFLDSALMDSGMDSLTAVSFRNGLQQQLGVKLPSSLMFDYPTMKEVANRIVELSIENA</sequence>